<dbReference type="SUPFAM" id="SSF53335">
    <property type="entry name" value="S-adenosyl-L-methionine-dependent methyltransferases"/>
    <property type="match status" value="1"/>
</dbReference>
<feature type="binding site" evidence="11">
    <location>
        <position position="101"/>
    </location>
    <ligand>
        <name>S-adenosyl-L-methionine</name>
        <dbReference type="ChEBI" id="CHEBI:59789"/>
    </ligand>
</feature>
<dbReference type="Proteomes" id="UP000187455">
    <property type="component" value="Unassembled WGS sequence"/>
</dbReference>
<evidence type="ECO:0000256" key="11">
    <source>
        <dbReference type="PIRSR" id="PIRSR016958-1"/>
    </source>
</evidence>
<dbReference type="GO" id="GO:0005737">
    <property type="term" value="C:cytoplasm"/>
    <property type="evidence" value="ECO:0007669"/>
    <property type="project" value="TreeGrafter"/>
</dbReference>
<dbReference type="PANTHER" id="PTHR12753:SF0">
    <property type="entry name" value="ALPHA N-TERMINAL PROTEIN METHYLTRANSFERASE 1"/>
    <property type="match status" value="1"/>
</dbReference>
<comment type="similarity">
    <text evidence="1">Belongs to the methyltransferase superfamily. NTM1 family.</text>
</comment>
<evidence type="ECO:0000256" key="10">
    <source>
        <dbReference type="ARBA" id="ARBA00048167"/>
    </source>
</evidence>
<feature type="binding site" evidence="11">
    <location>
        <begin position="148"/>
        <end position="149"/>
    </location>
    <ligand>
        <name>S-adenosyl-L-methionine</name>
        <dbReference type="ChEBI" id="CHEBI:59789"/>
    </ligand>
</feature>
<dbReference type="PIRSF" id="PIRSF016958">
    <property type="entry name" value="DUF858_MeTrfase_lik"/>
    <property type="match status" value="1"/>
</dbReference>
<evidence type="ECO:0000256" key="1">
    <source>
        <dbReference type="ARBA" id="ARBA00009059"/>
    </source>
</evidence>
<keyword evidence="13" id="KW-1185">Reference proteome</keyword>
<dbReference type="InterPro" id="IPR029063">
    <property type="entry name" value="SAM-dependent_MTases_sf"/>
</dbReference>
<dbReference type="STRING" id="133383.A0A1R0GML3"/>
<dbReference type="GO" id="GO:0071885">
    <property type="term" value="F:N-terminal protein N-methyltransferase activity"/>
    <property type="evidence" value="ECO:0007669"/>
    <property type="project" value="UniProtKB-EC"/>
</dbReference>
<name>A0A1R0GML3_9FUNG</name>
<dbReference type="InterPro" id="IPR008576">
    <property type="entry name" value="MeTrfase_NTM1"/>
</dbReference>
<dbReference type="AlphaFoldDB" id="A0A1R0GML3"/>
<evidence type="ECO:0000256" key="5">
    <source>
        <dbReference type="ARBA" id="ARBA00039112"/>
    </source>
</evidence>
<keyword evidence="4 11" id="KW-0949">S-adenosyl-L-methionine</keyword>
<protein>
    <recommendedName>
        <fullName evidence="6">Alpha N-terminal protein methyltransferase 1</fullName>
        <ecNumber evidence="5">2.1.1.244</ecNumber>
    </recommendedName>
    <alternativeName>
        <fullName evidence="7">X-Pro-Lys N-terminal protein methyltransferase 1</fullName>
    </alternativeName>
</protein>
<evidence type="ECO:0000256" key="3">
    <source>
        <dbReference type="ARBA" id="ARBA00022679"/>
    </source>
</evidence>
<sequence length="254" mass="28144">MESIKKPEEWYSDADAYWTSVAANENGMLGGLLLVHEPDIRASKNFLNQVLKTVNSSYHENEGKLPTIDKTIATDPNSSGCSEKPGQRELVALDCGAGIGRVTKFLLSEYAIVDMVEQSAKFVQAAETEYLLDLIKKQRVSGCYVCGLQDFVPTAGRYDIIWCQWVLGHLTTPDLVSFFKNCVRGLTPNGVIVVKENVCVAGIVVDEVDSSVTRSSQILQDVFSQAGLKIILKRMQYGFPPNLFKVWMWALVPS</sequence>
<gene>
    <name evidence="12" type="ORF">AYI68_g7838</name>
</gene>
<dbReference type="EC" id="2.1.1.244" evidence="5"/>
<comment type="catalytic activity">
    <reaction evidence="9">
        <text>N-terminal L-prolyl-L-prolyl-L-lysyl-[protein] + 2 S-adenosyl-L-methionine = N-terminal N,N-dimethyl-L-prolyl-L-prolyl-L-lysyl-[protein] + 2 S-adenosyl-L-homocysteine + 2 H(+)</text>
        <dbReference type="Rhea" id="RHEA:54736"/>
        <dbReference type="Rhea" id="RHEA-COMP:13787"/>
        <dbReference type="Rhea" id="RHEA-COMP:13974"/>
        <dbReference type="ChEBI" id="CHEBI:15378"/>
        <dbReference type="ChEBI" id="CHEBI:57856"/>
        <dbReference type="ChEBI" id="CHEBI:59789"/>
        <dbReference type="ChEBI" id="CHEBI:138059"/>
        <dbReference type="ChEBI" id="CHEBI:138318"/>
        <dbReference type="EC" id="2.1.1.244"/>
    </reaction>
</comment>
<dbReference type="PANTHER" id="PTHR12753">
    <property type="entry name" value="AD-003 - RELATED"/>
    <property type="match status" value="1"/>
</dbReference>
<reference evidence="12 13" key="1">
    <citation type="journal article" date="2016" name="Mol. Biol. Evol.">
        <title>Genome-Wide Survey of Gut Fungi (Harpellales) Reveals the First Horizontally Transferred Ubiquitin Gene from a Mosquito Host.</title>
        <authorList>
            <person name="Wang Y."/>
            <person name="White M.M."/>
            <person name="Kvist S."/>
            <person name="Moncalvo J.M."/>
        </authorList>
    </citation>
    <scope>NUCLEOTIDE SEQUENCE [LARGE SCALE GENOMIC DNA]</scope>
    <source>
        <strain evidence="12 13">ALG-7-W6</strain>
    </source>
</reference>
<keyword evidence="3 12" id="KW-0808">Transferase</keyword>
<evidence type="ECO:0000256" key="6">
    <source>
        <dbReference type="ARBA" id="ARBA00039449"/>
    </source>
</evidence>
<feature type="binding site" evidence="11">
    <location>
        <position position="164"/>
    </location>
    <ligand>
        <name>S-adenosyl-L-methionine</name>
        <dbReference type="ChEBI" id="CHEBI:59789"/>
    </ligand>
</feature>
<dbReference type="EMBL" id="LSSL01007190">
    <property type="protein sequence ID" value="OLY78117.1"/>
    <property type="molecule type" value="Genomic_DNA"/>
</dbReference>
<accession>A0A1R0GML3</accession>
<dbReference type="Gene3D" id="3.40.50.150">
    <property type="entry name" value="Vaccinia Virus protein VP39"/>
    <property type="match status" value="1"/>
</dbReference>
<evidence type="ECO:0000256" key="2">
    <source>
        <dbReference type="ARBA" id="ARBA00022603"/>
    </source>
</evidence>
<evidence type="ECO:0000313" key="13">
    <source>
        <dbReference type="Proteomes" id="UP000187455"/>
    </source>
</evidence>
<evidence type="ECO:0000256" key="8">
    <source>
        <dbReference type="ARBA" id="ARBA00047306"/>
    </source>
</evidence>
<comment type="caution">
    <text evidence="12">The sequence shown here is derived from an EMBL/GenBank/DDBJ whole genome shotgun (WGS) entry which is preliminary data.</text>
</comment>
<evidence type="ECO:0000256" key="7">
    <source>
        <dbReference type="ARBA" id="ARBA00043129"/>
    </source>
</evidence>
<organism evidence="12 13">
    <name type="scientific">Smittium mucronatum</name>
    <dbReference type="NCBI Taxonomy" id="133383"/>
    <lineage>
        <taxon>Eukaryota</taxon>
        <taxon>Fungi</taxon>
        <taxon>Fungi incertae sedis</taxon>
        <taxon>Zoopagomycota</taxon>
        <taxon>Kickxellomycotina</taxon>
        <taxon>Harpellomycetes</taxon>
        <taxon>Harpellales</taxon>
        <taxon>Legeriomycetaceae</taxon>
        <taxon>Smittium</taxon>
    </lineage>
</organism>
<dbReference type="Pfam" id="PF05891">
    <property type="entry name" value="Methyltransf_PK"/>
    <property type="match status" value="2"/>
</dbReference>
<proteinExistence type="inferred from homology"/>
<evidence type="ECO:0000256" key="9">
    <source>
        <dbReference type="ARBA" id="ARBA00047885"/>
    </source>
</evidence>
<comment type="catalytic activity">
    <reaction evidence="8">
        <text>N-terminal L-seryl-L-prolyl-L-lysyl-[protein] + 3 S-adenosyl-L-methionine = N-terminal N,N,N-trimethyl-L-seryl-L-prolyl-L-lysyl-[protein] + 3 S-adenosyl-L-homocysteine + 3 H(+)</text>
        <dbReference type="Rhea" id="RHEA:54724"/>
        <dbReference type="Rhea" id="RHEA-COMP:13789"/>
        <dbReference type="Rhea" id="RHEA-COMP:13973"/>
        <dbReference type="ChEBI" id="CHEBI:15378"/>
        <dbReference type="ChEBI" id="CHEBI:57856"/>
        <dbReference type="ChEBI" id="CHEBI:59789"/>
        <dbReference type="ChEBI" id="CHEBI:138061"/>
        <dbReference type="ChEBI" id="CHEBI:138317"/>
        <dbReference type="EC" id="2.1.1.244"/>
    </reaction>
</comment>
<keyword evidence="2 12" id="KW-0489">Methyltransferase</keyword>
<comment type="catalytic activity">
    <reaction evidence="10">
        <text>N-terminal L-alanyl-L-prolyl-L-lysyl-[protein] + 3 S-adenosyl-L-methionine = N-terminal N,N,N-trimethyl-L-alanyl-L-prolyl-L-lysyl-[protein] + 3 S-adenosyl-L-homocysteine + 3 H(+)</text>
        <dbReference type="Rhea" id="RHEA:54712"/>
        <dbReference type="Rhea" id="RHEA-COMP:13785"/>
        <dbReference type="Rhea" id="RHEA-COMP:13971"/>
        <dbReference type="ChEBI" id="CHEBI:15378"/>
        <dbReference type="ChEBI" id="CHEBI:57856"/>
        <dbReference type="ChEBI" id="CHEBI:59789"/>
        <dbReference type="ChEBI" id="CHEBI:138057"/>
        <dbReference type="ChEBI" id="CHEBI:138315"/>
        <dbReference type="EC" id="2.1.1.244"/>
    </reaction>
</comment>
<dbReference type="CDD" id="cd02440">
    <property type="entry name" value="AdoMet_MTases"/>
    <property type="match status" value="1"/>
</dbReference>
<evidence type="ECO:0000313" key="12">
    <source>
        <dbReference type="EMBL" id="OLY78117.1"/>
    </source>
</evidence>
<dbReference type="GO" id="GO:0032259">
    <property type="term" value="P:methylation"/>
    <property type="evidence" value="ECO:0007669"/>
    <property type="project" value="UniProtKB-KW"/>
</dbReference>
<evidence type="ECO:0000256" key="4">
    <source>
        <dbReference type="ARBA" id="ARBA00022691"/>
    </source>
</evidence>
<feature type="binding site" evidence="11">
    <location>
        <position position="96"/>
    </location>
    <ligand>
        <name>S-adenosyl-L-methionine</name>
        <dbReference type="ChEBI" id="CHEBI:59789"/>
    </ligand>
</feature>
<dbReference type="OrthoDB" id="1298661at2759"/>